<organism evidence="2 3">
    <name type="scientific">Leptospira inadai serovar Lyme str. 10</name>
    <dbReference type="NCBI Taxonomy" id="1049790"/>
    <lineage>
        <taxon>Bacteria</taxon>
        <taxon>Pseudomonadati</taxon>
        <taxon>Spirochaetota</taxon>
        <taxon>Spirochaetia</taxon>
        <taxon>Leptospirales</taxon>
        <taxon>Leptospiraceae</taxon>
        <taxon>Leptospira</taxon>
    </lineage>
</organism>
<reference evidence="2 3" key="1">
    <citation type="submission" date="2013-05" db="EMBL/GenBank/DDBJ databases">
        <authorList>
            <person name="Harkins D.M."/>
            <person name="Durkin A.S."/>
            <person name="Brinkac L.M."/>
            <person name="Haft D.H."/>
            <person name="Selengut J.D."/>
            <person name="Sanka R."/>
            <person name="DePew J."/>
            <person name="Purushe J."/>
            <person name="Hartskeerl R.A."/>
            <person name="Ahmed A."/>
            <person name="van der Linden H."/>
            <person name="Goris M.G.A."/>
            <person name="Vinetz J.M."/>
            <person name="Sutton G.G."/>
            <person name="Nierman W.C."/>
            <person name="Fouts D.E."/>
        </authorList>
    </citation>
    <scope>NUCLEOTIDE SEQUENCE [LARGE SCALE GENOMIC DNA]</scope>
    <source>
        <strain evidence="2 3">10</strain>
    </source>
</reference>
<sequence length="350" mass="39633">MFISLKLFSSNRWIPFFTVSAIFLLFQKSLLPHHAGEGQTMASSTRFIDPFTGKRETPSDYILITQDYQKGTIDNSNLYTTTLFGETFYSGGKFALNFSVPWIYYRQIGRDDAARYGKPYIGFKWNPFLDSTGPFFLLLEARLGFPSGGDSSKFTGGDYYSGLANVTLGASFNRWLFVIRGSGIFPLSKDHSSTTEQAGIPYWAQTTNTLQTPETFPKTQKVTQWFGYATYRLTPNLNVFAGYLIRIPYVNVIGGGSLVNETPNNRKTFPRTFKEVSSGFSCKAFKGSYLTIAGRFPLERDSDIRLYDYAITTSLSFEIPEWRNSKSPGEEKKSEEPNIETEAFSPMERR</sequence>
<proteinExistence type="predicted"/>
<dbReference type="Proteomes" id="UP000018719">
    <property type="component" value="Unassembled WGS sequence"/>
</dbReference>
<dbReference type="AlphaFoldDB" id="V6HK96"/>
<gene>
    <name evidence="2" type="ORF">LEP1GSC047_4067</name>
</gene>
<evidence type="ECO:0000256" key="1">
    <source>
        <dbReference type="SAM" id="MobiDB-lite"/>
    </source>
</evidence>
<evidence type="ECO:0000313" key="3">
    <source>
        <dbReference type="Proteomes" id="UP000018719"/>
    </source>
</evidence>
<accession>V6HK96</accession>
<feature type="compositionally biased region" description="Basic and acidic residues" evidence="1">
    <location>
        <begin position="322"/>
        <end position="336"/>
    </location>
</feature>
<dbReference type="RefSeq" id="WP_010411403.1">
    <property type="nucleotide sequence ID" value="NZ_AHMM02000015.1"/>
</dbReference>
<evidence type="ECO:0000313" key="2">
    <source>
        <dbReference type="EMBL" id="EQA37310.1"/>
    </source>
</evidence>
<evidence type="ECO:0008006" key="4">
    <source>
        <dbReference type="Google" id="ProtNLM"/>
    </source>
</evidence>
<dbReference type="EMBL" id="AHMM02000015">
    <property type="protein sequence ID" value="EQA37310.1"/>
    <property type="molecule type" value="Genomic_DNA"/>
</dbReference>
<protein>
    <recommendedName>
        <fullName evidence="4">MetA-pathway of phenol degradation</fullName>
    </recommendedName>
</protein>
<dbReference type="STRING" id="1049790.LEP1GSC047_4067"/>
<feature type="region of interest" description="Disordered" evidence="1">
    <location>
        <begin position="322"/>
        <end position="350"/>
    </location>
</feature>
<comment type="caution">
    <text evidence="2">The sequence shown here is derived from an EMBL/GenBank/DDBJ whole genome shotgun (WGS) entry which is preliminary data.</text>
</comment>
<dbReference type="NCBIfam" id="NF047618">
    <property type="entry name" value="LIC11086_fam"/>
    <property type="match status" value="1"/>
</dbReference>
<name>V6HK96_9LEPT</name>